<feature type="transmembrane region" description="Helical" evidence="5">
    <location>
        <begin position="164"/>
        <end position="183"/>
    </location>
</feature>
<evidence type="ECO:0000256" key="3">
    <source>
        <dbReference type="ARBA" id="ARBA00022989"/>
    </source>
</evidence>
<feature type="domain" description="ABC-2 type transporter transmembrane" evidence="6">
    <location>
        <begin position="54"/>
        <end position="234"/>
    </location>
</feature>
<feature type="transmembrane region" description="Helical" evidence="5">
    <location>
        <begin position="20"/>
        <end position="38"/>
    </location>
</feature>
<comment type="subcellular location">
    <subcellularLocation>
        <location evidence="1">Membrane</location>
        <topology evidence="1">Multi-pass membrane protein</topology>
    </subcellularLocation>
</comment>
<proteinExistence type="predicted"/>
<evidence type="ECO:0000256" key="4">
    <source>
        <dbReference type="ARBA" id="ARBA00023136"/>
    </source>
</evidence>
<dbReference type="EMBL" id="CP023445">
    <property type="protein sequence ID" value="ATE53530.1"/>
    <property type="molecule type" value="Genomic_DNA"/>
</dbReference>
<dbReference type="RefSeq" id="WP_096492470.1">
    <property type="nucleotide sequence ID" value="NZ_CP023445.1"/>
</dbReference>
<dbReference type="GO" id="GO:0016020">
    <property type="term" value="C:membrane"/>
    <property type="evidence" value="ECO:0007669"/>
    <property type="project" value="UniProtKB-SubCell"/>
</dbReference>
<feature type="transmembrane region" description="Helical" evidence="5">
    <location>
        <begin position="129"/>
        <end position="157"/>
    </location>
</feature>
<dbReference type="InterPro" id="IPR013525">
    <property type="entry name" value="ABC2_TM"/>
</dbReference>
<dbReference type="PANTHER" id="PTHR43229:SF3">
    <property type="entry name" value="ABC-TYPE MULTIDRUG TRANSPORT SYSTEM, PERMEASE COMPONENT"/>
    <property type="match status" value="1"/>
</dbReference>
<dbReference type="PANTHER" id="PTHR43229">
    <property type="entry name" value="NODULATION PROTEIN J"/>
    <property type="match status" value="1"/>
</dbReference>
<protein>
    <submittedName>
        <fullName evidence="7">ABC transporter</fullName>
    </submittedName>
</protein>
<evidence type="ECO:0000256" key="5">
    <source>
        <dbReference type="SAM" id="Phobius"/>
    </source>
</evidence>
<evidence type="ECO:0000313" key="8">
    <source>
        <dbReference type="Proteomes" id="UP000218505"/>
    </source>
</evidence>
<keyword evidence="2 5" id="KW-0812">Transmembrane</keyword>
<organism evidence="7 8">
    <name type="scientific">Actinosynnema pretiosum</name>
    <dbReference type="NCBI Taxonomy" id="42197"/>
    <lineage>
        <taxon>Bacteria</taxon>
        <taxon>Bacillati</taxon>
        <taxon>Actinomycetota</taxon>
        <taxon>Actinomycetes</taxon>
        <taxon>Pseudonocardiales</taxon>
        <taxon>Pseudonocardiaceae</taxon>
        <taxon>Actinosynnema</taxon>
    </lineage>
</organism>
<sequence length="242" mass="25370">MNTRFLVLELLRATRTRRYLVATMPLPSLMLLVLPDVYDLEGVALGGVPIALSLMLNMAMFGVISAPVTTGASIAVERGAGWQRQLRLTPLTGAGYVVGKGVVGMLLALPPLVLLGLVGAFAQDVRLSAGQWLVCLGAVWLTGLPFVLLGIVLGLVVSPGAMQAVTGVASLALSVAGGVLIPVELAPDWLRRVVLTLPMHWGKQLALSPLVDVEVGRALFVLGAWVVGLGLIAARRFRAAEA</sequence>
<dbReference type="GO" id="GO:0140359">
    <property type="term" value="F:ABC-type transporter activity"/>
    <property type="evidence" value="ECO:0007669"/>
    <property type="project" value="InterPro"/>
</dbReference>
<accession>A0A290Z3C1</accession>
<dbReference type="AlphaFoldDB" id="A0A290Z3C1"/>
<evidence type="ECO:0000256" key="1">
    <source>
        <dbReference type="ARBA" id="ARBA00004141"/>
    </source>
</evidence>
<dbReference type="Proteomes" id="UP000218505">
    <property type="component" value="Chromosome"/>
</dbReference>
<keyword evidence="8" id="KW-1185">Reference proteome</keyword>
<name>A0A290Z3C1_9PSEU</name>
<feature type="transmembrane region" description="Helical" evidence="5">
    <location>
        <begin position="97"/>
        <end position="123"/>
    </location>
</feature>
<feature type="transmembrane region" description="Helical" evidence="5">
    <location>
        <begin position="215"/>
        <end position="234"/>
    </location>
</feature>
<keyword evidence="3 5" id="KW-1133">Transmembrane helix</keyword>
<keyword evidence="4 5" id="KW-0472">Membrane</keyword>
<reference evidence="7" key="1">
    <citation type="submission" date="2017-09" db="EMBL/GenBank/DDBJ databases">
        <title>Complete Genome Sequence of ansamitocin-producing Bacterium Actinosynnema pretiosum X47.</title>
        <authorList>
            <person name="Cao G."/>
            <person name="Zong G."/>
            <person name="Zhong C."/>
            <person name="Fu J."/>
        </authorList>
    </citation>
    <scope>NUCLEOTIDE SEQUENCE [LARGE SCALE GENOMIC DNA]</scope>
    <source>
        <strain evidence="7">X47</strain>
    </source>
</reference>
<dbReference type="Pfam" id="PF12698">
    <property type="entry name" value="ABC2_membrane_3"/>
    <property type="match status" value="1"/>
</dbReference>
<gene>
    <name evidence="7" type="ORF">CNX65_09690</name>
</gene>
<feature type="transmembrane region" description="Helical" evidence="5">
    <location>
        <begin position="50"/>
        <end position="76"/>
    </location>
</feature>
<evidence type="ECO:0000259" key="6">
    <source>
        <dbReference type="Pfam" id="PF12698"/>
    </source>
</evidence>
<evidence type="ECO:0000313" key="7">
    <source>
        <dbReference type="EMBL" id="ATE53530.1"/>
    </source>
</evidence>
<dbReference type="InterPro" id="IPR051784">
    <property type="entry name" value="Nod_factor_ABC_transporter"/>
</dbReference>
<dbReference type="KEGG" id="apre:CNX65_09690"/>
<evidence type="ECO:0000256" key="2">
    <source>
        <dbReference type="ARBA" id="ARBA00022692"/>
    </source>
</evidence>